<accession>A0A7V8FGP4</accession>
<name>A0A7V8FGP4_STEMA</name>
<evidence type="ECO:0000313" key="2">
    <source>
        <dbReference type="Proteomes" id="UP000487117"/>
    </source>
</evidence>
<sequence>MRVVFLHGPAASGKYTIGKQVAQQLGLPLFHNHLAVDAALSLFAFGTEGFCRIRAGIWQLCFEEAAAASQSFVFTFHPEASVDPALVQRLVATVEAHGGHVAFVELACSVEATVARLGEPSRAAFKKLADPVLYRAIEQSGGFAFPPLPAPLLRVDIEQHNPQQAADIIVAALAAG</sequence>
<evidence type="ECO:0000313" key="1">
    <source>
        <dbReference type="EMBL" id="KAF1015543.1"/>
    </source>
</evidence>
<evidence type="ECO:0008006" key="3">
    <source>
        <dbReference type="Google" id="ProtNLM"/>
    </source>
</evidence>
<dbReference type="Gene3D" id="3.40.50.300">
    <property type="entry name" value="P-loop containing nucleotide triphosphate hydrolases"/>
    <property type="match status" value="1"/>
</dbReference>
<organism evidence="1 2">
    <name type="scientific">Stenotrophomonas maltophilia</name>
    <name type="common">Pseudomonas maltophilia</name>
    <name type="synonym">Xanthomonas maltophilia</name>
    <dbReference type="NCBI Taxonomy" id="40324"/>
    <lineage>
        <taxon>Bacteria</taxon>
        <taxon>Pseudomonadati</taxon>
        <taxon>Pseudomonadota</taxon>
        <taxon>Gammaproteobacteria</taxon>
        <taxon>Lysobacterales</taxon>
        <taxon>Lysobacteraceae</taxon>
        <taxon>Stenotrophomonas</taxon>
        <taxon>Stenotrophomonas maltophilia group</taxon>
    </lineage>
</organism>
<proteinExistence type="predicted"/>
<dbReference type="Proteomes" id="UP000487117">
    <property type="component" value="Unassembled WGS sequence"/>
</dbReference>
<dbReference type="EMBL" id="WNDS01000002">
    <property type="protein sequence ID" value="KAF1015543.1"/>
    <property type="molecule type" value="Genomic_DNA"/>
</dbReference>
<dbReference type="SUPFAM" id="SSF52540">
    <property type="entry name" value="P-loop containing nucleoside triphosphate hydrolases"/>
    <property type="match status" value="1"/>
</dbReference>
<protein>
    <recommendedName>
        <fullName evidence="3">Shikimate kinase</fullName>
    </recommendedName>
</protein>
<reference evidence="2" key="1">
    <citation type="journal article" date="2020" name="MBio">
        <title>Horizontal gene transfer to a defensive symbiont with a reduced genome amongst a multipartite beetle microbiome.</title>
        <authorList>
            <person name="Waterworth S.C."/>
            <person name="Florez L.V."/>
            <person name="Rees E.R."/>
            <person name="Hertweck C."/>
            <person name="Kaltenpoth M."/>
            <person name="Kwan J.C."/>
        </authorList>
    </citation>
    <scope>NUCLEOTIDE SEQUENCE [LARGE SCALE GENOMIC DNA]</scope>
</reference>
<comment type="caution">
    <text evidence="1">The sequence shown here is derived from an EMBL/GenBank/DDBJ whole genome shotgun (WGS) entry which is preliminary data.</text>
</comment>
<gene>
    <name evidence="1" type="ORF">GAK31_01017</name>
</gene>
<dbReference type="InterPro" id="IPR027417">
    <property type="entry name" value="P-loop_NTPase"/>
</dbReference>
<dbReference type="AlphaFoldDB" id="A0A7V8FGP4"/>